<gene>
    <name evidence="7" type="ORF">LPJ64_000354</name>
</gene>
<feature type="compositionally biased region" description="Polar residues" evidence="5">
    <location>
        <begin position="198"/>
        <end position="207"/>
    </location>
</feature>
<evidence type="ECO:0000256" key="1">
    <source>
        <dbReference type="ARBA" id="ARBA00004555"/>
    </source>
</evidence>
<name>A0A9W7XN93_9FUNG</name>
<keyword evidence="2" id="KW-0333">Golgi apparatus</keyword>
<organism evidence="7 8">
    <name type="scientific">Coemansia asiatica</name>
    <dbReference type="NCBI Taxonomy" id="1052880"/>
    <lineage>
        <taxon>Eukaryota</taxon>
        <taxon>Fungi</taxon>
        <taxon>Fungi incertae sedis</taxon>
        <taxon>Zoopagomycota</taxon>
        <taxon>Kickxellomycotina</taxon>
        <taxon>Kickxellomycetes</taxon>
        <taxon>Kickxellales</taxon>
        <taxon>Kickxellaceae</taxon>
        <taxon>Coemansia</taxon>
    </lineage>
</organism>
<dbReference type="InterPro" id="IPR052602">
    <property type="entry name" value="Growth_transcription_reg"/>
</dbReference>
<accession>A0A9W7XN93</accession>
<feature type="compositionally biased region" description="Low complexity" evidence="5">
    <location>
        <begin position="123"/>
        <end position="147"/>
    </location>
</feature>
<dbReference type="PANTHER" id="PTHR46515:SF1">
    <property type="entry name" value="TATA ELEMENT MODULATORY FACTOR"/>
    <property type="match status" value="1"/>
</dbReference>
<feature type="compositionally biased region" description="Low complexity" evidence="5">
    <location>
        <begin position="78"/>
        <end position="113"/>
    </location>
</feature>
<feature type="domain" description="TATA element modulatory factor 1 TATA binding" evidence="6">
    <location>
        <begin position="587"/>
        <end position="683"/>
    </location>
</feature>
<dbReference type="AlphaFoldDB" id="A0A9W7XN93"/>
<feature type="compositionally biased region" description="Low complexity" evidence="5">
    <location>
        <begin position="12"/>
        <end position="30"/>
    </location>
</feature>
<reference evidence="7" key="1">
    <citation type="submission" date="2022-07" db="EMBL/GenBank/DDBJ databases">
        <title>Phylogenomic reconstructions and comparative analyses of Kickxellomycotina fungi.</title>
        <authorList>
            <person name="Reynolds N.K."/>
            <person name="Stajich J.E."/>
            <person name="Barry K."/>
            <person name="Grigoriev I.V."/>
            <person name="Crous P."/>
            <person name="Smith M.E."/>
        </authorList>
    </citation>
    <scope>NUCLEOTIDE SEQUENCE</scope>
    <source>
        <strain evidence="7">NBRC 105413</strain>
    </source>
</reference>
<feature type="compositionally biased region" description="Low complexity" evidence="5">
    <location>
        <begin position="544"/>
        <end position="580"/>
    </location>
</feature>
<proteinExistence type="predicted"/>
<protein>
    <recommendedName>
        <fullName evidence="6">TATA element modulatory factor 1 TATA binding domain-containing protein</fullName>
    </recommendedName>
</protein>
<evidence type="ECO:0000259" key="6">
    <source>
        <dbReference type="Pfam" id="PF12325"/>
    </source>
</evidence>
<dbReference type="EMBL" id="JANBOH010000006">
    <property type="protein sequence ID" value="KAJ1648405.1"/>
    <property type="molecule type" value="Genomic_DNA"/>
</dbReference>
<feature type="region of interest" description="Disordered" evidence="5">
    <location>
        <begin position="522"/>
        <end position="580"/>
    </location>
</feature>
<feature type="region of interest" description="Disordered" evidence="5">
    <location>
        <begin position="68"/>
        <end position="147"/>
    </location>
</feature>
<feature type="compositionally biased region" description="Polar residues" evidence="5">
    <location>
        <begin position="68"/>
        <end position="77"/>
    </location>
</feature>
<dbReference type="PANTHER" id="PTHR46515">
    <property type="entry name" value="TATA ELEMENT MODULATORY FACTOR TMF1"/>
    <property type="match status" value="1"/>
</dbReference>
<evidence type="ECO:0000256" key="5">
    <source>
        <dbReference type="SAM" id="MobiDB-lite"/>
    </source>
</evidence>
<dbReference type="Proteomes" id="UP001145021">
    <property type="component" value="Unassembled WGS sequence"/>
</dbReference>
<evidence type="ECO:0000313" key="7">
    <source>
        <dbReference type="EMBL" id="KAJ1648405.1"/>
    </source>
</evidence>
<dbReference type="Pfam" id="PF12325">
    <property type="entry name" value="TMF_TATA_bd"/>
    <property type="match status" value="1"/>
</dbReference>
<feature type="region of interest" description="Disordered" evidence="5">
    <location>
        <begin position="1"/>
        <end position="41"/>
    </location>
</feature>
<dbReference type="Pfam" id="PF12329">
    <property type="entry name" value="TMF_DNA_bd"/>
    <property type="match status" value="1"/>
</dbReference>
<dbReference type="InterPro" id="IPR022092">
    <property type="entry name" value="TMF_DNA-bd"/>
</dbReference>
<feature type="coiled-coil region" evidence="4">
    <location>
        <begin position="590"/>
        <end position="683"/>
    </location>
</feature>
<sequence length="687" mass="74659">MNSFFGGSPLGASRPSTPASNNNNTATVPTDSAATASGTGLGSWGSMFKSALNQVETHLDRYLELPTDTASSAGSKTQPRQPARSATPRARQPTTAATAGTAAVPIPNSASRQQQRREEGRSVSRSRSQANLPRSSSLARSSSSSSRVASRLSSAVAADSKGGDTGDDDLDASLLDAFGVELDGGTRSRITAKVSESEPANANTPKTLAQDDSAAEQQTPTTENAYIQAELKKLRDAAVPASPEQMRAMIDGYAKRIEALLLEGQQWSAKELRLSNTVKKLRADSKALEKSAHLTQRKLEATAARNDELSEKLRLATASDRSSSARVRSELVASFAEKEKQLRSQIEGLREAAAAAQNRLHEQIRELQQKAMAAEEDARDREVSSLTQIRALKAQLRSAEMQSSDVTAEIQQHTRPLLLQIEELQSRLTEQRRDWARREAELVAQARNAAKGAAGLRESLQQKTSELAALHSQIAVEAKRRDDLQAETKRLGEQLLRESRVRADLKRQLDEAHSNIRQLSEKLESANSIRESPPALAATASAHVRSPSVGSVSSTDSRPRRSSTVESQSQSQSQSHLISEAAAAAQASSAKKLSAQITSLKAQLQTALKQKNEYSRSLVELSAELDGLRKRDADQDQLARDLDELKRRHETALVMLGEKTERVAELEADISEIKEAYRQQLESIFTK</sequence>
<evidence type="ECO:0000256" key="3">
    <source>
        <dbReference type="ARBA" id="ARBA00023054"/>
    </source>
</evidence>
<evidence type="ECO:0000256" key="2">
    <source>
        <dbReference type="ARBA" id="ARBA00023034"/>
    </source>
</evidence>
<comment type="subcellular location">
    <subcellularLocation>
        <location evidence="1">Golgi apparatus</location>
    </subcellularLocation>
</comment>
<comment type="caution">
    <text evidence="7">The sequence shown here is derived from an EMBL/GenBank/DDBJ whole genome shotgun (WGS) entry which is preliminary data.</text>
</comment>
<feature type="region of interest" description="Disordered" evidence="5">
    <location>
        <begin position="192"/>
        <end position="219"/>
    </location>
</feature>
<evidence type="ECO:0000313" key="8">
    <source>
        <dbReference type="Proteomes" id="UP001145021"/>
    </source>
</evidence>
<keyword evidence="8" id="KW-1185">Reference proteome</keyword>
<dbReference type="InterPro" id="IPR022091">
    <property type="entry name" value="TMF_TATA-bd"/>
</dbReference>
<dbReference type="GO" id="GO:0005794">
    <property type="term" value="C:Golgi apparatus"/>
    <property type="evidence" value="ECO:0007669"/>
    <property type="project" value="UniProtKB-SubCell"/>
</dbReference>
<dbReference type="GO" id="GO:0005783">
    <property type="term" value="C:endoplasmic reticulum"/>
    <property type="evidence" value="ECO:0007669"/>
    <property type="project" value="TreeGrafter"/>
</dbReference>
<keyword evidence="3 4" id="KW-0175">Coiled coil</keyword>
<feature type="coiled-coil region" evidence="4">
    <location>
        <begin position="332"/>
        <end position="441"/>
    </location>
</feature>
<evidence type="ECO:0000256" key="4">
    <source>
        <dbReference type="SAM" id="Coils"/>
    </source>
</evidence>